<dbReference type="EMBL" id="CP104013">
    <property type="protein sequence ID" value="UYP44779.1"/>
    <property type="molecule type" value="Genomic_DNA"/>
</dbReference>
<dbReference type="Proteomes" id="UP001208689">
    <property type="component" value="Chromosome"/>
</dbReference>
<evidence type="ECO:0000313" key="1">
    <source>
        <dbReference type="EMBL" id="UYP44779.1"/>
    </source>
</evidence>
<name>A0ABY6HQD1_9ARCH</name>
<organism evidence="1 2">
    <name type="scientific">Candidatus Lokiarchaeum ossiferum</name>
    <dbReference type="NCBI Taxonomy" id="2951803"/>
    <lineage>
        <taxon>Archaea</taxon>
        <taxon>Promethearchaeati</taxon>
        <taxon>Promethearchaeota</taxon>
        <taxon>Promethearchaeia</taxon>
        <taxon>Promethearchaeales</taxon>
        <taxon>Promethearchaeaceae</taxon>
        <taxon>Candidatus Lokiarchaeum</taxon>
    </lineage>
</organism>
<protein>
    <submittedName>
        <fullName evidence="1">Uncharacterized protein</fullName>
    </submittedName>
</protein>
<gene>
    <name evidence="1" type="ORF">NEF87_001064</name>
</gene>
<accession>A0ABY6HQD1</accession>
<evidence type="ECO:0000313" key="2">
    <source>
        <dbReference type="Proteomes" id="UP001208689"/>
    </source>
</evidence>
<proteinExistence type="predicted"/>
<keyword evidence="2" id="KW-1185">Reference proteome</keyword>
<sequence length="86" mass="9988">MGLVYLKLPTMLNLNKLILYFPLDQKSILKNTEMARITTLYNLEVLEDINIVQKEKVSYSIIYSNKRAIKTSLYSVVSNSEILFIQ</sequence>
<reference evidence="1" key="1">
    <citation type="submission" date="2022-09" db="EMBL/GenBank/DDBJ databases">
        <title>Actin cytoskeleton and complex cell architecture in an #Asgard archaeon.</title>
        <authorList>
            <person name="Ponce Toledo R.I."/>
            <person name="Schleper C."/>
            <person name="Rodrigues Oliveira T."/>
            <person name="Wollweber F."/>
            <person name="Xu J."/>
            <person name="Rittmann S."/>
            <person name="Klingl A."/>
            <person name="Pilhofer M."/>
        </authorList>
    </citation>
    <scope>NUCLEOTIDE SEQUENCE</scope>
    <source>
        <strain evidence="1">B-35</strain>
    </source>
</reference>